<dbReference type="EMBL" id="QPFP01000058">
    <property type="protein sequence ID" value="TEB25276.1"/>
    <property type="molecule type" value="Genomic_DNA"/>
</dbReference>
<evidence type="ECO:0000256" key="1">
    <source>
        <dbReference type="SAM" id="MobiDB-lite"/>
    </source>
</evidence>
<protein>
    <submittedName>
        <fullName evidence="2">Uncharacterized protein</fullName>
    </submittedName>
</protein>
<name>A0A4Y7STU4_COPMI</name>
<feature type="region of interest" description="Disordered" evidence="1">
    <location>
        <begin position="1"/>
        <end position="63"/>
    </location>
</feature>
<keyword evidence="3" id="KW-1185">Reference proteome</keyword>
<dbReference type="AlphaFoldDB" id="A0A4Y7STU4"/>
<reference evidence="2 3" key="1">
    <citation type="journal article" date="2019" name="Nat. Ecol. Evol.">
        <title>Megaphylogeny resolves global patterns of mushroom evolution.</title>
        <authorList>
            <person name="Varga T."/>
            <person name="Krizsan K."/>
            <person name="Foldi C."/>
            <person name="Dima B."/>
            <person name="Sanchez-Garcia M."/>
            <person name="Sanchez-Ramirez S."/>
            <person name="Szollosi G.J."/>
            <person name="Szarkandi J.G."/>
            <person name="Papp V."/>
            <person name="Albert L."/>
            <person name="Andreopoulos W."/>
            <person name="Angelini C."/>
            <person name="Antonin V."/>
            <person name="Barry K.W."/>
            <person name="Bougher N.L."/>
            <person name="Buchanan P."/>
            <person name="Buyck B."/>
            <person name="Bense V."/>
            <person name="Catcheside P."/>
            <person name="Chovatia M."/>
            <person name="Cooper J."/>
            <person name="Damon W."/>
            <person name="Desjardin D."/>
            <person name="Finy P."/>
            <person name="Geml J."/>
            <person name="Haridas S."/>
            <person name="Hughes K."/>
            <person name="Justo A."/>
            <person name="Karasinski D."/>
            <person name="Kautmanova I."/>
            <person name="Kiss B."/>
            <person name="Kocsube S."/>
            <person name="Kotiranta H."/>
            <person name="LaButti K.M."/>
            <person name="Lechner B.E."/>
            <person name="Liimatainen K."/>
            <person name="Lipzen A."/>
            <person name="Lukacs Z."/>
            <person name="Mihaltcheva S."/>
            <person name="Morgado L.N."/>
            <person name="Niskanen T."/>
            <person name="Noordeloos M.E."/>
            <person name="Ohm R.A."/>
            <person name="Ortiz-Santana B."/>
            <person name="Ovrebo C."/>
            <person name="Racz N."/>
            <person name="Riley R."/>
            <person name="Savchenko A."/>
            <person name="Shiryaev A."/>
            <person name="Soop K."/>
            <person name="Spirin V."/>
            <person name="Szebenyi C."/>
            <person name="Tomsovsky M."/>
            <person name="Tulloss R.E."/>
            <person name="Uehling J."/>
            <person name="Grigoriev I.V."/>
            <person name="Vagvolgyi C."/>
            <person name="Papp T."/>
            <person name="Martin F.M."/>
            <person name="Miettinen O."/>
            <person name="Hibbett D.S."/>
            <person name="Nagy L.G."/>
        </authorList>
    </citation>
    <scope>NUCLEOTIDE SEQUENCE [LARGE SCALE GENOMIC DNA]</scope>
    <source>
        <strain evidence="2 3">FP101781</strain>
    </source>
</reference>
<dbReference type="Proteomes" id="UP000298030">
    <property type="component" value="Unassembled WGS sequence"/>
</dbReference>
<organism evidence="2 3">
    <name type="scientific">Coprinellus micaceus</name>
    <name type="common">Glistening ink-cap mushroom</name>
    <name type="synonym">Coprinus micaceus</name>
    <dbReference type="NCBI Taxonomy" id="71717"/>
    <lineage>
        <taxon>Eukaryota</taxon>
        <taxon>Fungi</taxon>
        <taxon>Dikarya</taxon>
        <taxon>Basidiomycota</taxon>
        <taxon>Agaricomycotina</taxon>
        <taxon>Agaricomycetes</taxon>
        <taxon>Agaricomycetidae</taxon>
        <taxon>Agaricales</taxon>
        <taxon>Agaricineae</taxon>
        <taxon>Psathyrellaceae</taxon>
        <taxon>Coprinellus</taxon>
    </lineage>
</organism>
<evidence type="ECO:0000313" key="2">
    <source>
        <dbReference type="EMBL" id="TEB25276.1"/>
    </source>
</evidence>
<gene>
    <name evidence="2" type="ORF">FA13DRAFT_1738431</name>
</gene>
<evidence type="ECO:0000313" key="3">
    <source>
        <dbReference type="Proteomes" id="UP000298030"/>
    </source>
</evidence>
<proteinExistence type="predicted"/>
<feature type="compositionally biased region" description="Pro residues" evidence="1">
    <location>
        <begin position="11"/>
        <end position="26"/>
    </location>
</feature>
<sequence length="111" mass="12252">MELLLYWPGRRSPPPPTVSRPIPEPLPGQKYERGSAPGHARAGPGSQKARKIQPRDVSGARYPGLLGVSQRTIRVCSSPLIHPPPPTSYLCPEDLEFTISFYFCQLPCEPC</sequence>
<accession>A0A4Y7STU4</accession>
<comment type="caution">
    <text evidence="2">The sequence shown here is derived from an EMBL/GenBank/DDBJ whole genome shotgun (WGS) entry which is preliminary data.</text>
</comment>